<dbReference type="Proteomes" id="UP001302349">
    <property type="component" value="Chromosome"/>
</dbReference>
<dbReference type="EMBL" id="CP136051">
    <property type="protein sequence ID" value="WOK09158.1"/>
    <property type="molecule type" value="Genomic_DNA"/>
</dbReference>
<dbReference type="RefSeq" id="WP_317491779.1">
    <property type="nucleotide sequence ID" value="NZ_CP136051.1"/>
</dbReference>
<keyword evidence="1" id="KW-0472">Membrane</keyword>
<dbReference type="InterPro" id="IPR009045">
    <property type="entry name" value="Zn_M74/Hedgehog-like"/>
</dbReference>
<organism evidence="2 3">
    <name type="scientific">Imperialibacter roseus</name>
    <dbReference type="NCBI Taxonomy" id="1324217"/>
    <lineage>
        <taxon>Bacteria</taxon>
        <taxon>Pseudomonadati</taxon>
        <taxon>Bacteroidota</taxon>
        <taxon>Cytophagia</taxon>
        <taxon>Cytophagales</taxon>
        <taxon>Flammeovirgaceae</taxon>
        <taxon>Imperialibacter</taxon>
    </lineage>
</organism>
<evidence type="ECO:0000313" key="2">
    <source>
        <dbReference type="EMBL" id="WOK09158.1"/>
    </source>
</evidence>
<sequence length="251" mass="28726">MNRNGNFPSPSRGNPDAGQKGVRYSIRKILVATGAVIGTMLLLFKVLYPVSKGKTEDMVPVAVLSKEENRAVHRYINDYHLEVAKAKGLTKPLASKAEHKSDAKAFGSRYKLHEITDNKYYEIPHLTNSLPYLQPSAAEFLNLIGERFCDRLEELEMTEYRFSVTSILRTVEDQKSLRKNNLNATANNSSHYYGRTFDIAQTRFFERGNSTPVYSYRLRNLLLRELIKLQEEGKCYVLLESQTKCIHVTVR</sequence>
<dbReference type="SUPFAM" id="SSF55166">
    <property type="entry name" value="Hedgehog/DD-peptidase"/>
    <property type="match status" value="1"/>
</dbReference>
<keyword evidence="1" id="KW-0812">Transmembrane</keyword>
<name>A0ABZ0IXQ3_9BACT</name>
<evidence type="ECO:0000256" key="1">
    <source>
        <dbReference type="SAM" id="Phobius"/>
    </source>
</evidence>
<reference evidence="2 3" key="1">
    <citation type="journal article" date="2023" name="Microbiol. Resour. Announc.">
        <title>Complete Genome Sequence of Imperialibacter roseus strain P4T.</title>
        <authorList>
            <person name="Tizabi D.R."/>
            <person name="Bachvaroff T."/>
            <person name="Hill R.T."/>
        </authorList>
    </citation>
    <scope>NUCLEOTIDE SEQUENCE [LARGE SCALE GENOMIC DNA]</scope>
    <source>
        <strain evidence="2 3">P4T</strain>
    </source>
</reference>
<dbReference type="Pfam" id="PF18979">
    <property type="entry name" value="DUF5715"/>
    <property type="match status" value="1"/>
</dbReference>
<gene>
    <name evidence="2" type="ORF">RT717_10975</name>
</gene>
<accession>A0ABZ0IXQ3</accession>
<keyword evidence="3" id="KW-1185">Reference proteome</keyword>
<proteinExistence type="predicted"/>
<dbReference type="InterPro" id="IPR043769">
    <property type="entry name" value="DUF5715"/>
</dbReference>
<protein>
    <submittedName>
        <fullName evidence="2">DUF5715 family protein</fullName>
    </submittedName>
</protein>
<feature type="transmembrane region" description="Helical" evidence="1">
    <location>
        <begin position="29"/>
        <end position="48"/>
    </location>
</feature>
<keyword evidence="1" id="KW-1133">Transmembrane helix</keyword>
<evidence type="ECO:0000313" key="3">
    <source>
        <dbReference type="Proteomes" id="UP001302349"/>
    </source>
</evidence>